<dbReference type="EMBL" id="JAHDVG010000469">
    <property type="protein sequence ID" value="KAH1180613.1"/>
    <property type="molecule type" value="Genomic_DNA"/>
</dbReference>
<sequence>MGRLGQRLHDSSWCCYLRSSGRPELSQEERPASQGIWPSLLLQPLLVLPTYLRRDQRDPPQPELSANLLPAVPAALIAPQLFFLQHGWPALCPGSGSGGNPSPAPAICTAVGSASPCERPTRPGLSGSSRPKFFLVPSLWPSEFHFCYSRSPRDTPTTLWIYGVRNK</sequence>
<dbReference type="AlphaFoldDB" id="A0A9D4B3Z7"/>
<name>A0A9D4B3Z7_9SAUR</name>
<keyword evidence="2" id="KW-1185">Reference proteome</keyword>
<evidence type="ECO:0000313" key="1">
    <source>
        <dbReference type="EMBL" id="KAH1180613.1"/>
    </source>
</evidence>
<protein>
    <submittedName>
        <fullName evidence="1">Uncharacterized protein</fullName>
    </submittedName>
</protein>
<dbReference type="Proteomes" id="UP000827986">
    <property type="component" value="Unassembled WGS sequence"/>
</dbReference>
<accession>A0A9D4B3Z7</accession>
<comment type="caution">
    <text evidence="1">The sequence shown here is derived from an EMBL/GenBank/DDBJ whole genome shotgun (WGS) entry which is preliminary data.</text>
</comment>
<gene>
    <name evidence="1" type="ORF">KIL84_001547</name>
</gene>
<organism evidence="1 2">
    <name type="scientific">Mauremys mutica</name>
    <name type="common">yellowpond turtle</name>
    <dbReference type="NCBI Taxonomy" id="74926"/>
    <lineage>
        <taxon>Eukaryota</taxon>
        <taxon>Metazoa</taxon>
        <taxon>Chordata</taxon>
        <taxon>Craniata</taxon>
        <taxon>Vertebrata</taxon>
        <taxon>Euteleostomi</taxon>
        <taxon>Archelosauria</taxon>
        <taxon>Testudinata</taxon>
        <taxon>Testudines</taxon>
        <taxon>Cryptodira</taxon>
        <taxon>Durocryptodira</taxon>
        <taxon>Testudinoidea</taxon>
        <taxon>Geoemydidae</taxon>
        <taxon>Geoemydinae</taxon>
        <taxon>Mauremys</taxon>
    </lineage>
</organism>
<evidence type="ECO:0000313" key="2">
    <source>
        <dbReference type="Proteomes" id="UP000827986"/>
    </source>
</evidence>
<reference evidence="1" key="1">
    <citation type="submission" date="2021-09" db="EMBL/GenBank/DDBJ databases">
        <title>The genome of Mauremys mutica provides insights into the evolution of semi-aquatic lifestyle.</title>
        <authorList>
            <person name="Gong S."/>
            <person name="Gao Y."/>
        </authorList>
    </citation>
    <scope>NUCLEOTIDE SEQUENCE</scope>
    <source>
        <strain evidence="1">MM-2020</strain>
        <tissue evidence="1">Muscle</tissue>
    </source>
</reference>
<proteinExistence type="predicted"/>